<reference evidence="3" key="1">
    <citation type="journal article" date="2018" name="Genome Announc.">
        <title>Draft Genome Sequence of the Nitrogen-Fixing and Hormogonia-Inducing Cyanobacterium Nostoc cycadae Strain WK-1, Isolated from the Coralloid Roots of Cycas revoluta.</title>
        <authorList>
            <person name="Kanesaki Y."/>
            <person name="Hirose M."/>
            <person name="Hirose Y."/>
            <person name="Fujisawa T."/>
            <person name="Nakamura Y."/>
            <person name="Watanabe S."/>
            <person name="Matsunaga S."/>
            <person name="Uchida H."/>
            <person name="Murakami A."/>
        </authorList>
    </citation>
    <scope>NUCLEOTIDE SEQUENCE [LARGE SCALE GENOMIC DNA]</scope>
    <source>
        <strain evidence="3">WK-1</strain>
    </source>
</reference>
<dbReference type="EMBL" id="BDGE01000083">
    <property type="protein sequence ID" value="GBE94662.1"/>
    <property type="molecule type" value="Genomic_DNA"/>
</dbReference>
<dbReference type="AlphaFoldDB" id="A0A2H6LN68"/>
<dbReference type="RefSeq" id="WP_103126317.1">
    <property type="nucleotide sequence ID" value="NZ_DF978438.1"/>
</dbReference>
<dbReference type="PANTHER" id="PTHR44579">
    <property type="entry name" value="OS01G0730500 PROTEIN"/>
    <property type="match status" value="1"/>
</dbReference>
<evidence type="ECO:0000256" key="1">
    <source>
        <dbReference type="SAM" id="MobiDB-lite"/>
    </source>
</evidence>
<dbReference type="SUPFAM" id="SSF54862">
    <property type="entry name" value="4Fe-4S ferredoxins"/>
    <property type="match status" value="1"/>
</dbReference>
<comment type="caution">
    <text evidence="2">The sequence shown here is derived from an EMBL/GenBank/DDBJ whole genome shotgun (WGS) entry which is preliminary data.</text>
</comment>
<organism evidence="2 3">
    <name type="scientific">Nostoc cycadae WK-1</name>
    <dbReference type="NCBI Taxonomy" id="1861711"/>
    <lineage>
        <taxon>Bacteria</taxon>
        <taxon>Bacillati</taxon>
        <taxon>Cyanobacteriota</taxon>
        <taxon>Cyanophyceae</taxon>
        <taxon>Nostocales</taxon>
        <taxon>Nostocaceae</taxon>
        <taxon>Nostoc</taxon>
    </lineage>
</organism>
<dbReference type="Proteomes" id="UP000236527">
    <property type="component" value="Unassembled WGS sequence"/>
</dbReference>
<keyword evidence="3" id="KW-1185">Reference proteome</keyword>
<dbReference type="PANTHER" id="PTHR44579:SF2">
    <property type="entry name" value="OS01G0730500 PROTEIN"/>
    <property type="match status" value="1"/>
</dbReference>
<protein>
    <submittedName>
        <fullName evidence="2">Ferredoxin</fullName>
    </submittedName>
</protein>
<dbReference type="Pfam" id="PF13370">
    <property type="entry name" value="Fer4_13"/>
    <property type="match status" value="1"/>
</dbReference>
<dbReference type="Gene3D" id="3.30.70.20">
    <property type="match status" value="1"/>
</dbReference>
<gene>
    <name evidence="2" type="ORF">NCWK1_4441</name>
</gene>
<name>A0A2H6LN68_9NOSO</name>
<evidence type="ECO:0000313" key="2">
    <source>
        <dbReference type="EMBL" id="GBE94662.1"/>
    </source>
</evidence>
<accession>A0A2H6LN68</accession>
<feature type="region of interest" description="Disordered" evidence="1">
    <location>
        <begin position="1"/>
        <end position="37"/>
    </location>
</feature>
<sequence length="153" mass="17425">MADFLPSPEEQEDNRSGLEPELGGFLRDDPERSGLEPELGGVLRQKGVYVDEITCIGCKHCAHVARNTFYIEPDYGRSRVVRQDGDAEEVIQEAIDTCPVDCIHWVDYTELRNLEDERKYQVIPVVGYPVELAVAASAKRKQKQKLKNKKSRY</sequence>
<evidence type="ECO:0000313" key="3">
    <source>
        <dbReference type="Proteomes" id="UP000236527"/>
    </source>
</evidence>
<feature type="compositionally biased region" description="Basic and acidic residues" evidence="1">
    <location>
        <begin position="26"/>
        <end position="35"/>
    </location>
</feature>
<proteinExistence type="predicted"/>